<reference evidence="11 12" key="1">
    <citation type="submission" date="2014-11" db="EMBL/GenBank/DDBJ databases">
        <title>Genome sequencing of Pantoea rodasii ND03.</title>
        <authorList>
            <person name="Muhamad Yunos N.Y."/>
            <person name="Chan K.-G."/>
        </authorList>
    </citation>
    <scope>NUCLEOTIDE SEQUENCE [LARGE SCALE GENOMIC DNA]</scope>
    <source>
        <strain evidence="11 12">ND03</strain>
    </source>
</reference>
<dbReference type="RefSeq" id="WP_039330307.1">
    <property type="nucleotide sequence ID" value="NZ_JTJJ01000031.1"/>
</dbReference>
<dbReference type="PANTHER" id="PTHR43065:SF10">
    <property type="entry name" value="PEROXIDE STRESS-ACTIVATED HISTIDINE KINASE MAK3"/>
    <property type="match status" value="1"/>
</dbReference>
<dbReference type="SMART" id="SM00387">
    <property type="entry name" value="HATPase_c"/>
    <property type="match status" value="1"/>
</dbReference>
<keyword evidence="7" id="KW-0067">ATP-binding</keyword>
<evidence type="ECO:0000313" key="12">
    <source>
        <dbReference type="Proteomes" id="UP000030853"/>
    </source>
</evidence>
<keyword evidence="8" id="KW-0902">Two-component regulatory system</keyword>
<dbReference type="SMART" id="SM00388">
    <property type="entry name" value="HisKA"/>
    <property type="match status" value="1"/>
</dbReference>
<dbReference type="SUPFAM" id="SSF47384">
    <property type="entry name" value="Homodimeric domain of signal transducing histidine kinase"/>
    <property type="match status" value="1"/>
</dbReference>
<dbReference type="InterPro" id="IPR003594">
    <property type="entry name" value="HATPase_dom"/>
</dbReference>
<evidence type="ECO:0000256" key="4">
    <source>
        <dbReference type="ARBA" id="ARBA00022679"/>
    </source>
</evidence>
<comment type="caution">
    <text evidence="11">The sequence shown here is derived from an EMBL/GenBank/DDBJ whole genome shotgun (WGS) entry which is preliminary data.</text>
</comment>
<evidence type="ECO:0000259" key="10">
    <source>
        <dbReference type="PROSITE" id="PS50109"/>
    </source>
</evidence>
<comment type="catalytic activity">
    <reaction evidence="1">
        <text>ATP + protein L-histidine = ADP + protein N-phospho-L-histidine.</text>
        <dbReference type="EC" id="2.7.13.3"/>
    </reaction>
</comment>
<evidence type="ECO:0000313" key="11">
    <source>
        <dbReference type="EMBL" id="KHJ68461.1"/>
    </source>
</evidence>
<keyword evidence="9" id="KW-0472">Membrane</keyword>
<feature type="domain" description="Histidine kinase" evidence="10">
    <location>
        <begin position="232"/>
        <end position="443"/>
    </location>
</feature>
<organism evidence="11 12">
    <name type="scientific">Pantoea rodasii</name>
    <dbReference type="NCBI Taxonomy" id="1076549"/>
    <lineage>
        <taxon>Bacteria</taxon>
        <taxon>Pseudomonadati</taxon>
        <taxon>Pseudomonadota</taxon>
        <taxon>Gammaproteobacteria</taxon>
        <taxon>Enterobacterales</taxon>
        <taxon>Erwiniaceae</taxon>
        <taxon>Pantoea</taxon>
    </lineage>
</organism>
<dbReference type="Gene3D" id="3.30.565.10">
    <property type="entry name" value="Histidine kinase-like ATPase, C-terminal domain"/>
    <property type="match status" value="1"/>
</dbReference>
<dbReference type="PANTHER" id="PTHR43065">
    <property type="entry name" value="SENSOR HISTIDINE KINASE"/>
    <property type="match status" value="1"/>
</dbReference>
<proteinExistence type="predicted"/>
<sequence>MPHKQRRWMKRYWLVWLLLTLVTLLALFADQILQQQRAREAEFHQQFNRIAAYLTQNETLLPLLTGDEDVAELQKKFPQIIKLEHTQNRSLTGPRFEEVSPGRYWLYNPYRQFRMLVDLHFAVQSPDVALALAFHIHAQPVISAPTYSDQARWQWQRPFINLYQPFLIKGSANPDWHALHAVPFLLALLLWLIIGVLGWSLLRHWRRNVEMRLRADYFQRTRREALGEFTAGIIHEINQPLTAINTWLHSSQLLLKQGKHENLPQALNAINLQTERLAGLLQRFRDIVSERPVAMKAISPEVVWRRVTVLLQQELDAGDIEIHTDFRHEHMRVIGDDQWLEQVFHNLLQNAIHMQHGRADAWVSITSECLPHEIKIIISDNGPGFSAEGLAQACMPFYSTRPQSMGLGMTLVESLMLRMNGQLRLANRADGGAEITLIFPLAE</sequence>
<dbReference type="InterPro" id="IPR004358">
    <property type="entry name" value="Sig_transdc_His_kin-like_C"/>
</dbReference>
<evidence type="ECO:0000256" key="6">
    <source>
        <dbReference type="ARBA" id="ARBA00022777"/>
    </source>
</evidence>
<name>A0A0B1R9Y2_9GAMM</name>
<dbReference type="InterPro" id="IPR036890">
    <property type="entry name" value="HATPase_C_sf"/>
</dbReference>
<evidence type="ECO:0000256" key="5">
    <source>
        <dbReference type="ARBA" id="ARBA00022741"/>
    </source>
</evidence>
<keyword evidence="3" id="KW-0597">Phosphoprotein</keyword>
<evidence type="ECO:0000256" key="3">
    <source>
        <dbReference type="ARBA" id="ARBA00022553"/>
    </source>
</evidence>
<accession>A0A0B1R9Y2</accession>
<dbReference type="Proteomes" id="UP000030853">
    <property type="component" value="Unassembled WGS sequence"/>
</dbReference>
<dbReference type="InterPro" id="IPR005467">
    <property type="entry name" value="His_kinase_dom"/>
</dbReference>
<keyword evidence="9" id="KW-0812">Transmembrane</keyword>
<dbReference type="Pfam" id="PF02518">
    <property type="entry name" value="HATPase_c"/>
    <property type="match status" value="1"/>
</dbReference>
<dbReference type="InterPro" id="IPR036097">
    <property type="entry name" value="HisK_dim/P_sf"/>
</dbReference>
<dbReference type="SUPFAM" id="SSF55874">
    <property type="entry name" value="ATPase domain of HSP90 chaperone/DNA topoisomerase II/histidine kinase"/>
    <property type="match status" value="1"/>
</dbReference>
<keyword evidence="9" id="KW-1133">Transmembrane helix</keyword>
<dbReference type="AlphaFoldDB" id="A0A0B1R9Y2"/>
<dbReference type="EC" id="2.7.13.3" evidence="2"/>
<dbReference type="CDD" id="cd00075">
    <property type="entry name" value="HATPase"/>
    <property type="match status" value="1"/>
</dbReference>
<evidence type="ECO:0000256" key="7">
    <source>
        <dbReference type="ARBA" id="ARBA00022840"/>
    </source>
</evidence>
<evidence type="ECO:0000256" key="1">
    <source>
        <dbReference type="ARBA" id="ARBA00000085"/>
    </source>
</evidence>
<dbReference type="PRINTS" id="PR00344">
    <property type="entry name" value="BCTRLSENSOR"/>
</dbReference>
<feature type="transmembrane region" description="Helical" evidence="9">
    <location>
        <begin position="181"/>
        <end position="202"/>
    </location>
</feature>
<gene>
    <name evidence="11" type="ORF">QU24_09155</name>
</gene>
<evidence type="ECO:0000256" key="9">
    <source>
        <dbReference type="SAM" id="Phobius"/>
    </source>
</evidence>
<dbReference type="CDD" id="cd00082">
    <property type="entry name" value="HisKA"/>
    <property type="match status" value="1"/>
</dbReference>
<dbReference type="Pfam" id="PF00512">
    <property type="entry name" value="HisKA"/>
    <property type="match status" value="1"/>
</dbReference>
<dbReference type="GO" id="GO:0000155">
    <property type="term" value="F:phosphorelay sensor kinase activity"/>
    <property type="evidence" value="ECO:0007669"/>
    <property type="project" value="InterPro"/>
</dbReference>
<dbReference type="InterPro" id="IPR003661">
    <property type="entry name" value="HisK_dim/P_dom"/>
</dbReference>
<dbReference type="EMBL" id="JTJJ01000031">
    <property type="protein sequence ID" value="KHJ68461.1"/>
    <property type="molecule type" value="Genomic_DNA"/>
</dbReference>
<evidence type="ECO:0000256" key="8">
    <source>
        <dbReference type="ARBA" id="ARBA00023012"/>
    </source>
</evidence>
<evidence type="ECO:0000256" key="2">
    <source>
        <dbReference type="ARBA" id="ARBA00012438"/>
    </source>
</evidence>
<keyword evidence="5" id="KW-0547">Nucleotide-binding</keyword>
<keyword evidence="4" id="KW-0808">Transferase</keyword>
<keyword evidence="6 11" id="KW-0418">Kinase</keyword>
<dbReference type="Gene3D" id="1.10.287.130">
    <property type="match status" value="1"/>
</dbReference>
<protein>
    <recommendedName>
        <fullName evidence="2">histidine kinase</fullName>
        <ecNumber evidence="2">2.7.13.3</ecNumber>
    </recommendedName>
</protein>
<dbReference type="GO" id="GO:0005524">
    <property type="term" value="F:ATP binding"/>
    <property type="evidence" value="ECO:0007669"/>
    <property type="project" value="UniProtKB-KW"/>
</dbReference>
<dbReference type="PROSITE" id="PS50109">
    <property type="entry name" value="HIS_KIN"/>
    <property type="match status" value="1"/>
</dbReference>